<name>A0AAD8ISY6_9APIA</name>
<dbReference type="PANTHER" id="PTHR33018">
    <property type="entry name" value="OS10G0338966 PROTEIN-RELATED"/>
    <property type="match status" value="1"/>
</dbReference>
<keyword evidence="3" id="KW-1185">Reference proteome</keyword>
<organism evidence="2 3">
    <name type="scientific">Heracleum sosnowskyi</name>
    <dbReference type="NCBI Taxonomy" id="360622"/>
    <lineage>
        <taxon>Eukaryota</taxon>
        <taxon>Viridiplantae</taxon>
        <taxon>Streptophyta</taxon>
        <taxon>Embryophyta</taxon>
        <taxon>Tracheophyta</taxon>
        <taxon>Spermatophyta</taxon>
        <taxon>Magnoliopsida</taxon>
        <taxon>eudicotyledons</taxon>
        <taxon>Gunneridae</taxon>
        <taxon>Pentapetalae</taxon>
        <taxon>asterids</taxon>
        <taxon>campanulids</taxon>
        <taxon>Apiales</taxon>
        <taxon>Apiaceae</taxon>
        <taxon>Apioideae</taxon>
        <taxon>apioid superclade</taxon>
        <taxon>Tordylieae</taxon>
        <taxon>Tordyliinae</taxon>
        <taxon>Heracleum</taxon>
    </lineage>
</organism>
<accession>A0AAD8ISY6</accession>
<dbReference type="InterPro" id="IPR019557">
    <property type="entry name" value="AminoTfrase-like_pln_mobile"/>
</dbReference>
<dbReference type="PANTHER" id="PTHR33018:SF31">
    <property type="entry name" value="TRANSPOSASE, PTTA_EN_SPM, PLANT"/>
    <property type="match status" value="1"/>
</dbReference>
<feature type="domain" description="Aminotransferase-like plant mobile" evidence="1">
    <location>
        <begin position="235"/>
        <end position="341"/>
    </location>
</feature>
<dbReference type="EMBL" id="JAUIZM010000003">
    <property type="protein sequence ID" value="KAK1391280.1"/>
    <property type="molecule type" value="Genomic_DNA"/>
</dbReference>
<dbReference type="Pfam" id="PF10536">
    <property type="entry name" value="PMD"/>
    <property type="match status" value="1"/>
</dbReference>
<evidence type="ECO:0000313" key="3">
    <source>
        <dbReference type="Proteomes" id="UP001237642"/>
    </source>
</evidence>
<dbReference type="AlphaFoldDB" id="A0AAD8ISY6"/>
<proteinExistence type="predicted"/>
<gene>
    <name evidence="2" type="ORF">POM88_010336</name>
</gene>
<evidence type="ECO:0000259" key="1">
    <source>
        <dbReference type="Pfam" id="PF10536"/>
    </source>
</evidence>
<reference evidence="2" key="2">
    <citation type="submission" date="2023-05" db="EMBL/GenBank/DDBJ databases">
        <authorList>
            <person name="Schelkunov M.I."/>
        </authorList>
    </citation>
    <scope>NUCLEOTIDE SEQUENCE</scope>
    <source>
        <strain evidence="2">Hsosn_3</strain>
        <tissue evidence="2">Leaf</tissue>
    </source>
</reference>
<sequence length="342" mass="38443">MIAGDVIFLFIRELVLGKKGKTKEMKIEVAESVKKELGAIKDAMMVETNASIDNAVERITAAIERYLGQCSANAVVGDDGEVDFKEDAKFAQHLKEALQISYRKNGIPALLSCLNREDRWHSIVYTLLQLWNDIEDTFDVTPENQKAIIQSAGAKWRQFKATLNADHVIPYIGQKKKLMKPPKQYAFVGKEAWRHFVALRTTEEWKAELLPSLLACALKYFEARNNVFRINGMTLCISLEDVLFLTGLPISGSPVISHENRDPEGFSREFGLEDISSHSITKMSSIAKNLNCDEAMRKKAVLLLIVRCFIVPSANGHTLNTTFLKMVQDFKLVDSFAWGAVL</sequence>
<comment type="caution">
    <text evidence="2">The sequence shown here is derived from an EMBL/GenBank/DDBJ whole genome shotgun (WGS) entry which is preliminary data.</text>
</comment>
<reference evidence="2" key="1">
    <citation type="submission" date="2023-02" db="EMBL/GenBank/DDBJ databases">
        <title>Genome of toxic invasive species Heracleum sosnowskyi carries increased number of genes despite the absence of recent whole-genome duplications.</title>
        <authorList>
            <person name="Schelkunov M."/>
            <person name="Shtratnikova V."/>
            <person name="Makarenko M."/>
            <person name="Klepikova A."/>
            <person name="Omelchenko D."/>
            <person name="Novikova G."/>
            <person name="Obukhova E."/>
            <person name="Bogdanov V."/>
            <person name="Penin A."/>
            <person name="Logacheva M."/>
        </authorList>
    </citation>
    <scope>NUCLEOTIDE SEQUENCE</scope>
    <source>
        <strain evidence="2">Hsosn_3</strain>
        <tissue evidence="2">Leaf</tissue>
    </source>
</reference>
<evidence type="ECO:0000313" key="2">
    <source>
        <dbReference type="EMBL" id="KAK1391280.1"/>
    </source>
</evidence>
<dbReference type="Proteomes" id="UP001237642">
    <property type="component" value="Unassembled WGS sequence"/>
</dbReference>
<protein>
    <recommendedName>
        <fullName evidence="1">Aminotransferase-like plant mobile domain-containing protein</fullName>
    </recommendedName>
</protein>